<protein>
    <submittedName>
        <fullName evidence="1">RNase H-related nuclease YkuK (DUF458 family)</fullName>
    </submittedName>
</protein>
<dbReference type="EMBL" id="JAVDVX010000001">
    <property type="protein sequence ID" value="MDR7088591.1"/>
    <property type="molecule type" value="Genomic_DNA"/>
</dbReference>
<proteinExistence type="predicted"/>
<keyword evidence="2" id="KW-1185">Reference proteome</keyword>
<evidence type="ECO:0000313" key="2">
    <source>
        <dbReference type="Proteomes" id="UP001253595"/>
    </source>
</evidence>
<comment type="caution">
    <text evidence="1">The sequence shown here is derived from an EMBL/GenBank/DDBJ whole genome shotgun (WGS) entry which is preliminary data.</text>
</comment>
<organism evidence="1 2">
    <name type="scientific">Cellvibrio fibrivorans</name>
    <dbReference type="NCBI Taxonomy" id="126350"/>
    <lineage>
        <taxon>Bacteria</taxon>
        <taxon>Pseudomonadati</taxon>
        <taxon>Pseudomonadota</taxon>
        <taxon>Gammaproteobacteria</taxon>
        <taxon>Cellvibrionales</taxon>
        <taxon>Cellvibrionaceae</taxon>
        <taxon>Cellvibrio</taxon>
    </lineage>
</organism>
<reference evidence="1 2" key="1">
    <citation type="submission" date="2023-07" db="EMBL/GenBank/DDBJ databases">
        <title>Sorghum-associated microbial communities from plants grown in Nebraska, USA.</title>
        <authorList>
            <person name="Schachtman D."/>
        </authorList>
    </citation>
    <scope>NUCLEOTIDE SEQUENCE [LARGE SCALE GENOMIC DNA]</scope>
    <source>
        <strain evidence="1 2">BE190</strain>
    </source>
</reference>
<sequence length="304" mass="35214">MDAFIESLLPKEWESFCEKMLRQHYGAKNFWAVPDVDRGDLGIEFFTSDGTIYQCYCPEKNADMKSYKEKIQKKINDDLKKLKNKESEIQKMLDGIVINHWVLLTPENKSKDLIPYCHKKKRETIKEMIGYVDASSFTVKIETADSFPAAKIYAQGVHCKAVNIPINEVSEQEKIIWKNANSKFMGHIVKKSDLLMKDNPDQFQERVIVKYLQIEKFLEQLRDNHPDIHANIEDTAVAQLDDMLDNSLFEKDIDSGFVQSVVNSNRDAFSKYSKDMCDKNLSSLSFGYLSKWLTECNMDFKNGK</sequence>
<dbReference type="Proteomes" id="UP001253595">
    <property type="component" value="Unassembled WGS sequence"/>
</dbReference>
<accession>A0ABU1UTT8</accession>
<gene>
    <name evidence="1" type="ORF">J2X05_000594</name>
</gene>
<evidence type="ECO:0000313" key="1">
    <source>
        <dbReference type="EMBL" id="MDR7088591.1"/>
    </source>
</evidence>
<name>A0ABU1UTT8_9GAMM</name>
<dbReference type="RefSeq" id="WP_310068422.1">
    <property type="nucleotide sequence ID" value="NZ_JAVDVX010000001.1"/>
</dbReference>